<evidence type="ECO:0000256" key="1">
    <source>
        <dbReference type="ARBA" id="ARBA00022801"/>
    </source>
</evidence>
<dbReference type="CDD" id="cd05830">
    <property type="entry name" value="Sortase_E"/>
    <property type="match status" value="1"/>
</dbReference>
<dbReference type="InterPro" id="IPR023365">
    <property type="entry name" value="Sortase_dom-sf"/>
</dbReference>
<evidence type="ECO:0000313" key="5">
    <source>
        <dbReference type="EMBL" id="GIJ02413.1"/>
    </source>
</evidence>
<dbReference type="Gene3D" id="2.40.260.10">
    <property type="entry name" value="Sortase"/>
    <property type="match status" value="1"/>
</dbReference>
<gene>
    <name evidence="5" type="ORF">Sya03_17650</name>
</gene>
<keyword evidence="6" id="KW-1185">Reference proteome</keyword>
<keyword evidence="3" id="KW-0812">Transmembrane</keyword>
<protein>
    <submittedName>
        <fullName evidence="5">Uncharacterized protein</fullName>
    </submittedName>
</protein>
<dbReference type="Pfam" id="PF04203">
    <property type="entry name" value="Sortase"/>
    <property type="match status" value="1"/>
</dbReference>
<keyword evidence="3" id="KW-0472">Membrane</keyword>
<dbReference type="SUPFAM" id="SSF63817">
    <property type="entry name" value="Sortase"/>
    <property type="match status" value="1"/>
</dbReference>
<dbReference type="EMBL" id="BOOY01000010">
    <property type="protein sequence ID" value="GIJ02413.1"/>
    <property type="molecule type" value="Genomic_DNA"/>
</dbReference>
<accession>A0A8J4DIQ0</accession>
<name>A0A8J4DIQ0_9ACTN</name>
<dbReference type="InterPro" id="IPR053465">
    <property type="entry name" value="Sortase_Class_E"/>
</dbReference>
<dbReference type="NCBIfam" id="TIGR01076">
    <property type="entry name" value="sortase_fam"/>
    <property type="match status" value="1"/>
</dbReference>
<organism evidence="5 6">
    <name type="scientific">Spirilliplanes yamanashiensis</name>
    <dbReference type="NCBI Taxonomy" id="42233"/>
    <lineage>
        <taxon>Bacteria</taxon>
        <taxon>Bacillati</taxon>
        <taxon>Actinomycetota</taxon>
        <taxon>Actinomycetes</taxon>
        <taxon>Micromonosporales</taxon>
        <taxon>Micromonosporaceae</taxon>
        <taxon>Spirilliplanes</taxon>
    </lineage>
</organism>
<dbReference type="AlphaFoldDB" id="A0A8J4DIQ0"/>
<feature type="chain" id="PRO_5035236350" evidence="4">
    <location>
        <begin position="26"/>
        <end position="495"/>
    </location>
</feature>
<feature type="transmembrane region" description="Helical" evidence="3">
    <location>
        <begin position="283"/>
        <end position="303"/>
    </location>
</feature>
<comment type="caution">
    <text evidence="5">The sequence shown here is derived from an EMBL/GenBank/DDBJ whole genome shotgun (WGS) entry which is preliminary data.</text>
</comment>
<keyword evidence="4" id="KW-0732">Signal</keyword>
<dbReference type="Proteomes" id="UP000652013">
    <property type="component" value="Unassembled WGS sequence"/>
</dbReference>
<evidence type="ECO:0000256" key="3">
    <source>
        <dbReference type="SAM" id="Phobius"/>
    </source>
</evidence>
<keyword evidence="1" id="KW-0378">Hydrolase</keyword>
<dbReference type="RefSeq" id="WP_203937724.1">
    <property type="nucleotide sequence ID" value="NZ_BAAAGJ010000012.1"/>
</dbReference>
<feature type="active site" description="Proton donor/acceptor" evidence="2">
    <location>
        <position position="395"/>
    </location>
</feature>
<evidence type="ECO:0000256" key="4">
    <source>
        <dbReference type="SAM" id="SignalP"/>
    </source>
</evidence>
<feature type="active site" description="Acyl-thioester intermediate" evidence="2">
    <location>
        <position position="463"/>
    </location>
</feature>
<reference evidence="5" key="1">
    <citation type="submission" date="2021-01" db="EMBL/GenBank/DDBJ databases">
        <title>Whole genome shotgun sequence of Spirilliplanes yamanashiensis NBRC 15828.</title>
        <authorList>
            <person name="Komaki H."/>
            <person name="Tamura T."/>
        </authorList>
    </citation>
    <scope>NUCLEOTIDE SEQUENCE</scope>
    <source>
        <strain evidence="5">NBRC 15828</strain>
    </source>
</reference>
<proteinExistence type="predicted"/>
<evidence type="ECO:0000256" key="2">
    <source>
        <dbReference type="PIRSR" id="PIRSR605754-1"/>
    </source>
</evidence>
<feature type="transmembrane region" description="Helical" evidence="3">
    <location>
        <begin position="249"/>
        <end position="271"/>
    </location>
</feature>
<dbReference type="NCBIfam" id="NF033747">
    <property type="entry name" value="class_E_sortase"/>
    <property type="match status" value="1"/>
</dbReference>
<evidence type="ECO:0000313" key="6">
    <source>
        <dbReference type="Proteomes" id="UP000652013"/>
    </source>
</evidence>
<keyword evidence="3" id="KW-1133">Transmembrane helix</keyword>
<sequence length="495" mass="50084">MRRRAWAVLAVVAALAGAAPVPAQAKADPAVAVSVRTARLGETVTARLTGWPAGVVTVALCGNEARGGSADCAVAASSAAGVPAGGGASVALRLAAPPVGCPCVVRAATATGAVTATAAIDVEDVPDNATVSLTRPGAGGTRTLAVDAVRVSGRWSLGALLGGPADRTLRVQLRNTGTAAVVPELSLDLGRAAGGASPAPVRVAALQPGEARAVEVPFTVAAPAVGAYDLAGRVDGADATVTFAARTSAWPWLLPVALPAFVLFLVGLRAVARARPSPLRLGAGTLITAGAACAAVLAVQTLAPGRETASAQAALDAEVRAQWTAPAEGVTTTSLDAAPPAPAAGEPMSVLHVPRWRAHYTVVEGVRTADLRKGPGHYPGTALPGQVGNMAVAGHRGPVGEPFNDIDRLRPGDPVVVETAVAWHVYRVERHVVVTPDRVDVVAETPERPGVAATRAMLTLTACHPRYSSRQRYVSFSVLEESVSKAEGRRPAALG</sequence>
<feature type="signal peptide" evidence="4">
    <location>
        <begin position="1"/>
        <end position="25"/>
    </location>
</feature>
<dbReference type="GO" id="GO:0016787">
    <property type="term" value="F:hydrolase activity"/>
    <property type="evidence" value="ECO:0007669"/>
    <property type="project" value="UniProtKB-KW"/>
</dbReference>
<dbReference type="InterPro" id="IPR005754">
    <property type="entry name" value="Sortase"/>
</dbReference>
<dbReference type="InterPro" id="IPR042003">
    <property type="entry name" value="Sortase_E"/>
</dbReference>